<accession>A0A540WU67</accession>
<dbReference type="Proteomes" id="UP000315369">
    <property type="component" value="Unassembled WGS sequence"/>
</dbReference>
<sequence length="189" mass="20120">MLLAALTAYAEARGLLAQGRFATRRVHFVLCLSPEGRLLAVQPTGPDGVEMCVPRPPLRSVNIAAGFMVDNSKYVLGYTGERKRRTERAAECVAAFAALAREAAEATGSVEATAVMRFLADAPARERVLTEREWTGAETLAFAVEGVGGLAHDVPALRAWWERRGAQEDAGGVVGLCSVTGEVGPLVRV</sequence>
<dbReference type="AlphaFoldDB" id="A0A540WU67"/>
<reference evidence="1 2" key="1">
    <citation type="submission" date="2019-06" db="EMBL/GenBank/DDBJ databases">
        <authorList>
            <person name="Livingstone P."/>
            <person name="Whitworth D."/>
        </authorList>
    </citation>
    <scope>NUCLEOTIDE SEQUENCE [LARGE SCALE GENOMIC DNA]</scope>
    <source>
        <strain evidence="1 2">AM401</strain>
    </source>
</reference>
<feature type="non-terminal residue" evidence="1">
    <location>
        <position position="189"/>
    </location>
</feature>
<proteinExistence type="predicted"/>
<gene>
    <name evidence="1" type="ORF">FJV41_31195</name>
</gene>
<protein>
    <submittedName>
        <fullName evidence="1">Type I-C CRISPR-associated protein Cas8c/Csd1</fullName>
    </submittedName>
</protein>
<keyword evidence="2" id="KW-1185">Reference proteome</keyword>
<name>A0A540WU67_9BACT</name>
<dbReference type="EMBL" id="VIFM01000159">
    <property type="protein sequence ID" value="TQF11994.1"/>
    <property type="molecule type" value="Genomic_DNA"/>
</dbReference>
<organism evidence="1 2">
    <name type="scientific">Myxococcus llanfairpwllgwyngyllgogerychwyrndrobwllllantysiliogogogochensis</name>
    <dbReference type="NCBI Taxonomy" id="2590453"/>
    <lineage>
        <taxon>Bacteria</taxon>
        <taxon>Pseudomonadati</taxon>
        <taxon>Myxococcota</taxon>
        <taxon>Myxococcia</taxon>
        <taxon>Myxococcales</taxon>
        <taxon>Cystobacterineae</taxon>
        <taxon>Myxococcaceae</taxon>
        <taxon>Myxococcus</taxon>
    </lineage>
</organism>
<evidence type="ECO:0000313" key="1">
    <source>
        <dbReference type="EMBL" id="TQF11994.1"/>
    </source>
</evidence>
<dbReference type="RefSeq" id="WP_181791042.1">
    <property type="nucleotide sequence ID" value="NZ_VIFM01000159.1"/>
</dbReference>
<dbReference type="Pfam" id="PF09709">
    <property type="entry name" value="Cas_Csd1"/>
    <property type="match status" value="1"/>
</dbReference>
<comment type="caution">
    <text evidence="1">The sequence shown here is derived from an EMBL/GenBank/DDBJ whole genome shotgun (WGS) entry which is preliminary data.</text>
</comment>
<dbReference type="InterPro" id="IPR010144">
    <property type="entry name" value="CRISPR-assoc_prot_Csd1-typ"/>
</dbReference>
<evidence type="ECO:0000313" key="2">
    <source>
        <dbReference type="Proteomes" id="UP000315369"/>
    </source>
</evidence>